<dbReference type="KEGG" id="aak:AA2016_3956"/>
<dbReference type="CDD" id="cd00093">
    <property type="entry name" value="HTH_XRE"/>
    <property type="match status" value="1"/>
</dbReference>
<dbReference type="InterPro" id="IPR050807">
    <property type="entry name" value="TransReg_Diox_bact_type"/>
</dbReference>
<dbReference type="GO" id="GO:0003700">
    <property type="term" value="F:DNA-binding transcription factor activity"/>
    <property type="evidence" value="ECO:0007669"/>
    <property type="project" value="TreeGrafter"/>
</dbReference>
<dbReference type="GO" id="GO:0005829">
    <property type="term" value="C:cytosol"/>
    <property type="evidence" value="ECO:0007669"/>
    <property type="project" value="TreeGrafter"/>
</dbReference>
<protein>
    <recommendedName>
        <fullName evidence="2">HTH cro/C1-type domain-containing protein</fullName>
    </recommendedName>
</protein>
<dbReference type="InterPro" id="IPR001387">
    <property type="entry name" value="Cro/C1-type_HTH"/>
</dbReference>
<sequence length="133" mass="14608">MRNLSANQLLAGMPENQHRSLRRRLRTTLAAGEPALEIAIGEEVRATRRRRGMTVSELAAVADISISMLSKVEHGTISPSLKTLLGLSRSLGVPLSRLFSRFQNETSGPHLHGDGPFRLPARRSDIAARSCRE</sequence>
<dbReference type="Pfam" id="PF01381">
    <property type="entry name" value="HTH_3"/>
    <property type="match status" value="1"/>
</dbReference>
<name>A0AAC8YRL3_AMIAI</name>
<dbReference type="GO" id="GO:0003677">
    <property type="term" value="F:DNA binding"/>
    <property type="evidence" value="ECO:0007669"/>
    <property type="project" value="UniProtKB-KW"/>
</dbReference>
<dbReference type="PANTHER" id="PTHR46797">
    <property type="entry name" value="HTH-TYPE TRANSCRIPTIONAL REGULATOR"/>
    <property type="match status" value="1"/>
</dbReference>
<dbReference type="InterPro" id="IPR010982">
    <property type="entry name" value="Lambda_DNA-bd_dom_sf"/>
</dbReference>
<feature type="domain" description="HTH cro/C1-type" evidence="2">
    <location>
        <begin position="44"/>
        <end position="98"/>
    </location>
</feature>
<dbReference type="SUPFAM" id="SSF47413">
    <property type="entry name" value="lambda repressor-like DNA-binding domains"/>
    <property type="match status" value="1"/>
</dbReference>
<gene>
    <name evidence="3" type="ORF">AA2016_3956</name>
</gene>
<dbReference type="Proteomes" id="UP000075755">
    <property type="component" value="Chromosome"/>
</dbReference>
<reference evidence="3 4" key="1">
    <citation type="submission" date="2016-03" db="EMBL/GenBank/DDBJ databases">
        <title>Complete genome of Aminobacter aminovorans KCTC 2477.</title>
        <authorList>
            <person name="Kim K.M."/>
        </authorList>
    </citation>
    <scope>NUCLEOTIDE SEQUENCE [LARGE SCALE GENOMIC DNA]</scope>
    <source>
        <strain evidence="3 4">KCTC 2477</strain>
    </source>
</reference>
<dbReference type="PROSITE" id="PS50943">
    <property type="entry name" value="HTH_CROC1"/>
    <property type="match status" value="1"/>
</dbReference>
<dbReference type="EMBL" id="CP015005">
    <property type="protein sequence ID" value="AMS42874.1"/>
    <property type="molecule type" value="Genomic_DNA"/>
</dbReference>
<dbReference type="AlphaFoldDB" id="A0AAC8YRL3"/>
<organism evidence="3 4">
    <name type="scientific">Aminobacter aminovorans</name>
    <name type="common">Chelatobacter heintzii</name>
    <dbReference type="NCBI Taxonomy" id="83263"/>
    <lineage>
        <taxon>Bacteria</taxon>
        <taxon>Pseudomonadati</taxon>
        <taxon>Pseudomonadota</taxon>
        <taxon>Alphaproteobacteria</taxon>
        <taxon>Hyphomicrobiales</taxon>
        <taxon>Phyllobacteriaceae</taxon>
        <taxon>Aminobacter</taxon>
    </lineage>
</organism>
<proteinExistence type="predicted"/>
<dbReference type="SMART" id="SM00530">
    <property type="entry name" value="HTH_XRE"/>
    <property type="match status" value="1"/>
</dbReference>
<evidence type="ECO:0000313" key="4">
    <source>
        <dbReference type="Proteomes" id="UP000075755"/>
    </source>
</evidence>
<dbReference type="PANTHER" id="PTHR46797:SF1">
    <property type="entry name" value="METHYLPHOSPHONATE SYNTHASE"/>
    <property type="match status" value="1"/>
</dbReference>
<keyword evidence="1" id="KW-0238">DNA-binding</keyword>
<evidence type="ECO:0000313" key="3">
    <source>
        <dbReference type="EMBL" id="AMS42874.1"/>
    </source>
</evidence>
<accession>A0AAC8YRL3</accession>
<dbReference type="RefSeq" id="WP_083948602.1">
    <property type="nucleotide sequence ID" value="NZ_CP015005.1"/>
</dbReference>
<dbReference type="Gene3D" id="1.10.260.40">
    <property type="entry name" value="lambda repressor-like DNA-binding domains"/>
    <property type="match status" value="1"/>
</dbReference>
<evidence type="ECO:0000256" key="1">
    <source>
        <dbReference type="ARBA" id="ARBA00023125"/>
    </source>
</evidence>
<evidence type="ECO:0000259" key="2">
    <source>
        <dbReference type="PROSITE" id="PS50943"/>
    </source>
</evidence>